<keyword evidence="5" id="KW-1185">Reference proteome</keyword>
<feature type="domain" description="Leucine-binding protein" evidence="3">
    <location>
        <begin position="132"/>
        <end position="433"/>
    </location>
</feature>
<dbReference type="EMBL" id="FTNT01000011">
    <property type="protein sequence ID" value="SIS18873.1"/>
    <property type="molecule type" value="Genomic_DNA"/>
</dbReference>
<dbReference type="Proteomes" id="UP000186218">
    <property type="component" value="Unassembled WGS sequence"/>
</dbReference>
<evidence type="ECO:0000313" key="5">
    <source>
        <dbReference type="Proteomes" id="UP000186218"/>
    </source>
</evidence>
<sequence length="466" mass="49373">MPGLSVTARIGAPDPPDQAFERLASGHLLDFDCDRMVVGSAVSIRLPVGAGEPGAAGAPITLLGHIAAVKYGRSVLVVHHQPWRGRLMVRFFPDGRGTRIVLESSLDEDGLAWLAGKRGFDPPVAPRSDRHRIGLLVSKSGSAAVFAQATESLAALAVDDVNADGGIGGTPVELLVGDDASDSLMGSNAAMRLYRSGCRVIFACVTSATFNAAVSALQDTDVMVIHTVLNEGGPPNPRTVRLGERPLEQVRAGVPAVMRDTGAVRWFFVGHRYSWSYGAHWAARRVVAENGGSVVGERYVSLGSTDFSTTLDAIEASGAELILSSLVGHDEVFFERQCARQGLRSHTRTLALVLDEATQQLIGDTDADGVWAAFGYFQGFDDTHSDLETRYRSGAQGLTPPLSSLSETTYEAIIAYARAATMSAAGDSAAIRGRLIAGAGTDQEGAAPARRRILLAESRHGTLRQL</sequence>
<evidence type="ECO:0000256" key="1">
    <source>
        <dbReference type="ARBA" id="ARBA00010062"/>
    </source>
</evidence>
<protein>
    <submittedName>
        <fullName evidence="4">ABC-type branched-chain amino acid transport system, substrate-binding protein</fullName>
    </submittedName>
</protein>
<dbReference type="PANTHER" id="PTHR47628:SF1">
    <property type="entry name" value="ALIPHATIC AMIDASE EXPRESSION-REGULATING PROTEIN"/>
    <property type="match status" value="1"/>
</dbReference>
<dbReference type="InterPro" id="IPR028081">
    <property type="entry name" value="Leu-bd"/>
</dbReference>
<evidence type="ECO:0000256" key="2">
    <source>
        <dbReference type="ARBA" id="ARBA00022729"/>
    </source>
</evidence>
<dbReference type="InterPro" id="IPR028082">
    <property type="entry name" value="Peripla_BP_I"/>
</dbReference>
<name>A0A1N7H228_9NOCA</name>
<dbReference type="STRING" id="1344003.SAMN05445060_3394"/>
<gene>
    <name evidence="4" type="ORF">SAMN05445060_3394</name>
</gene>
<reference evidence="4 5" key="1">
    <citation type="submission" date="2017-01" db="EMBL/GenBank/DDBJ databases">
        <authorList>
            <person name="Mah S.A."/>
            <person name="Swanson W.J."/>
            <person name="Moy G.W."/>
            <person name="Vacquier V.D."/>
        </authorList>
    </citation>
    <scope>NUCLEOTIDE SEQUENCE [LARGE SCALE GENOMIC DNA]</scope>
    <source>
        <strain evidence="4 5">CPCC 203464</strain>
    </source>
</reference>
<accession>A0A1N7H228</accession>
<evidence type="ECO:0000313" key="4">
    <source>
        <dbReference type="EMBL" id="SIS18873.1"/>
    </source>
</evidence>
<dbReference type="SUPFAM" id="SSF53822">
    <property type="entry name" value="Periplasmic binding protein-like I"/>
    <property type="match status" value="1"/>
</dbReference>
<dbReference type="RefSeq" id="WP_076481897.1">
    <property type="nucleotide sequence ID" value="NZ_FTNT01000011.1"/>
</dbReference>
<dbReference type="PANTHER" id="PTHR47628">
    <property type="match status" value="1"/>
</dbReference>
<dbReference type="OrthoDB" id="7337537at2"/>
<dbReference type="Gene3D" id="3.40.50.2300">
    <property type="match status" value="2"/>
</dbReference>
<keyword evidence="2" id="KW-0732">Signal</keyword>
<organism evidence="4 5">
    <name type="scientific">Williamsia sterculiae</name>
    <dbReference type="NCBI Taxonomy" id="1344003"/>
    <lineage>
        <taxon>Bacteria</taxon>
        <taxon>Bacillati</taxon>
        <taxon>Actinomycetota</taxon>
        <taxon>Actinomycetes</taxon>
        <taxon>Mycobacteriales</taxon>
        <taxon>Nocardiaceae</taxon>
        <taxon>Williamsia</taxon>
    </lineage>
</organism>
<dbReference type="Pfam" id="PF13458">
    <property type="entry name" value="Peripla_BP_6"/>
    <property type="match status" value="1"/>
</dbReference>
<evidence type="ECO:0000259" key="3">
    <source>
        <dbReference type="Pfam" id="PF13458"/>
    </source>
</evidence>
<proteinExistence type="inferred from homology"/>
<dbReference type="AlphaFoldDB" id="A0A1N7H228"/>
<comment type="similarity">
    <text evidence="1">Belongs to the leucine-binding protein family.</text>
</comment>